<proteinExistence type="predicted"/>
<evidence type="ECO:0000313" key="1">
    <source>
        <dbReference type="EMBL" id="MPM27634.1"/>
    </source>
</evidence>
<reference evidence="1" key="1">
    <citation type="submission" date="2019-08" db="EMBL/GenBank/DDBJ databases">
        <authorList>
            <person name="Kucharzyk K."/>
            <person name="Murdoch R.W."/>
            <person name="Higgins S."/>
            <person name="Loffler F."/>
        </authorList>
    </citation>
    <scope>NUCLEOTIDE SEQUENCE</scope>
</reference>
<name>A0A644YNH2_9ZZZZ</name>
<dbReference type="AlphaFoldDB" id="A0A644YNH2"/>
<sequence>MELNPNSEEYRYGMNKQESDNEISGTYGTHYSAMFWEYDSRLGRRWNLDPKPQIAISDYACFANNPVWFSDPLGDKIRYGKTEYRSKAGVYLRVLWNRIINKQFRRDHRFMRQDNEDTFIYQEVDPNAIPTAAVNPRSIITNNNPYDNNNPFMKSTNGWGQNDKVEDKVFLSYRTRNKERHDWWGVGKLPNGKFGTNKAQHHIANHHYRAGTITIRCVSNEANDTGQDNLIIRHGGVIIRTIQMPTNNPGSYLQLTIPFSSGTAGSISFEISNPNYPNNTPGAFDVKVKIKSL</sequence>
<organism evidence="1">
    <name type="scientific">bioreactor metagenome</name>
    <dbReference type="NCBI Taxonomy" id="1076179"/>
    <lineage>
        <taxon>unclassified sequences</taxon>
        <taxon>metagenomes</taxon>
        <taxon>ecological metagenomes</taxon>
    </lineage>
</organism>
<gene>
    <name evidence="1" type="ORF">SDC9_74147</name>
</gene>
<evidence type="ECO:0008006" key="2">
    <source>
        <dbReference type="Google" id="ProtNLM"/>
    </source>
</evidence>
<dbReference type="Gene3D" id="2.180.10.10">
    <property type="entry name" value="RHS repeat-associated core"/>
    <property type="match status" value="1"/>
</dbReference>
<accession>A0A644YNH2</accession>
<comment type="caution">
    <text evidence="1">The sequence shown here is derived from an EMBL/GenBank/DDBJ whole genome shotgun (WGS) entry which is preliminary data.</text>
</comment>
<protein>
    <recommendedName>
        <fullName evidence="2">RHS repeat-associated core domain-containing protein</fullName>
    </recommendedName>
</protein>
<dbReference type="EMBL" id="VSSQ01005045">
    <property type="protein sequence ID" value="MPM27634.1"/>
    <property type="molecule type" value="Genomic_DNA"/>
</dbReference>